<dbReference type="Gene3D" id="1.10.10.10">
    <property type="entry name" value="Winged helix-like DNA-binding domain superfamily/Winged helix DNA-binding domain"/>
    <property type="match status" value="1"/>
</dbReference>
<dbReference type="EMBL" id="DVJI01000008">
    <property type="protein sequence ID" value="HIS70655.1"/>
    <property type="molecule type" value="Genomic_DNA"/>
</dbReference>
<dbReference type="Gene3D" id="3.40.960.10">
    <property type="entry name" value="VSR Endonuclease"/>
    <property type="match status" value="1"/>
</dbReference>
<dbReference type="PANTHER" id="PTHR37317">
    <property type="entry name" value="BLR8090 PROTEIN"/>
    <property type="match status" value="1"/>
</dbReference>
<name>A0A9D1FFJ5_9PROT</name>
<dbReference type="Proteomes" id="UP000886742">
    <property type="component" value="Unassembled WGS sequence"/>
</dbReference>
<feature type="domain" description="Treble clef zinc finger" evidence="1">
    <location>
        <begin position="13"/>
        <end position="68"/>
    </location>
</feature>
<dbReference type="Pfam" id="PF14311">
    <property type="entry name" value="DUF4379"/>
    <property type="match status" value="3"/>
</dbReference>
<dbReference type="InterPro" id="IPR025487">
    <property type="entry name" value="DUF4379"/>
</dbReference>
<feature type="domain" description="Treble clef zinc finger" evidence="1">
    <location>
        <begin position="292"/>
        <end position="348"/>
    </location>
</feature>
<feature type="domain" description="Treble clef zinc finger" evidence="1">
    <location>
        <begin position="85"/>
        <end position="138"/>
    </location>
</feature>
<dbReference type="InterPro" id="IPR036388">
    <property type="entry name" value="WH-like_DNA-bd_sf"/>
</dbReference>
<gene>
    <name evidence="2" type="ORF">IAD02_01550</name>
</gene>
<evidence type="ECO:0000313" key="3">
    <source>
        <dbReference type="Proteomes" id="UP000886742"/>
    </source>
</evidence>
<proteinExistence type="predicted"/>
<dbReference type="SMART" id="SM00497">
    <property type="entry name" value="IENR1"/>
    <property type="match status" value="1"/>
</dbReference>
<reference evidence="2" key="2">
    <citation type="journal article" date="2021" name="PeerJ">
        <title>Extensive microbial diversity within the chicken gut microbiome revealed by metagenomics and culture.</title>
        <authorList>
            <person name="Gilroy R."/>
            <person name="Ravi A."/>
            <person name="Getino M."/>
            <person name="Pursley I."/>
            <person name="Horton D.L."/>
            <person name="Alikhan N.F."/>
            <person name="Baker D."/>
            <person name="Gharbi K."/>
            <person name="Hall N."/>
            <person name="Watson M."/>
            <person name="Adriaenssens E.M."/>
            <person name="Foster-Nyarko E."/>
            <person name="Jarju S."/>
            <person name="Secka A."/>
            <person name="Antonio M."/>
            <person name="Oren A."/>
            <person name="Chaudhuri R.R."/>
            <person name="La Ragione R."/>
            <person name="Hildebrand F."/>
            <person name="Pallen M.J."/>
        </authorList>
    </citation>
    <scope>NUCLEOTIDE SEQUENCE</scope>
    <source>
        <strain evidence="2">ChiGjej3B3-5194</strain>
    </source>
</reference>
<sequence>MTKERHLSSNTTLMSEWAYEHNNGLDPTSISYGSNKYAWWKCSKCDHIWRAKISNRTILHRGCPCCANTVTVKGINDIATTRPELAKEWHPTKNGILTPFMVTVGSNKKVWWQCPMGHEYLASISHRGHGTNCPICNSGRQTSFAEQAVLFYIKQFFPDAIGRYKADFLKRMELDIYIPSKSAAIEYDGEAWHRKDKAIREHKKYLICKEHNIHLIRLREKTSENTLPIADYQIIRSALYEPRNLKPAIMELLYYLGINKQIDIDIARDRFEILATFHHKPKNSIASTHPHLMAEWHPSKNQNISPDMFTAGSDYKVWWRCQACENEWECSINHRTHPRMATGCPICGIEKSTQVKRKAVYQIEPTTGEIINQFISISDASRKLKINVSNISMTCTGKRPMAGGYIWRYTE</sequence>
<dbReference type="PANTHER" id="PTHR37317:SF1">
    <property type="entry name" value="ZINC-RIBBON DOMAIN-CONTAINING PROTEIN-RELATED"/>
    <property type="match status" value="1"/>
</dbReference>
<dbReference type="InterPro" id="IPR003647">
    <property type="entry name" value="Intron_nuc_1_rpt"/>
</dbReference>
<protein>
    <recommendedName>
        <fullName evidence="1">Treble clef zinc finger domain-containing protein</fullName>
    </recommendedName>
</protein>
<accession>A0A9D1FFJ5</accession>
<organism evidence="2 3">
    <name type="scientific">Candidatus Enterousia intestinigallinarum</name>
    <dbReference type="NCBI Taxonomy" id="2840790"/>
    <lineage>
        <taxon>Bacteria</taxon>
        <taxon>Pseudomonadati</taxon>
        <taxon>Pseudomonadota</taxon>
        <taxon>Alphaproteobacteria</taxon>
        <taxon>Candidatus Enterousia</taxon>
    </lineage>
</organism>
<evidence type="ECO:0000313" key="2">
    <source>
        <dbReference type="EMBL" id="HIS70655.1"/>
    </source>
</evidence>
<evidence type="ECO:0000259" key="1">
    <source>
        <dbReference type="Pfam" id="PF14311"/>
    </source>
</evidence>
<comment type="caution">
    <text evidence="2">The sequence shown here is derived from an EMBL/GenBank/DDBJ whole genome shotgun (WGS) entry which is preliminary data.</text>
</comment>
<dbReference type="AlphaFoldDB" id="A0A9D1FFJ5"/>
<reference evidence="2" key="1">
    <citation type="submission" date="2020-10" db="EMBL/GenBank/DDBJ databases">
        <authorList>
            <person name="Gilroy R."/>
        </authorList>
    </citation>
    <scope>NUCLEOTIDE SEQUENCE</scope>
    <source>
        <strain evidence="2">ChiGjej3B3-5194</strain>
    </source>
</reference>